<dbReference type="EMBL" id="CCRK01000016">
    <property type="protein sequence ID" value="CDZ53437.1"/>
    <property type="molecule type" value="Genomic_DNA"/>
</dbReference>
<organism evidence="2 5">
    <name type="scientific">Neorhizobium galegae bv. officinalis</name>
    <dbReference type="NCBI Taxonomy" id="323656"/>
    <lineage>
        <taxon>Bacteria</taxon>
        <taxon>Pseudomonadati</taxon>
        <taxon>Pseudomonadota</taxon>
        <taxon>Alphaproteobacteria</taxon>
        <taxon>Hyphomicrobiales</taxon>
        <taxon>Rhizobiaceae</taxon>
        <taxon>Rhizobium/Agrobacterium group</taxon>
        <taxon>Neorhizobium</taxon>
    </lineage>
</organism>
<protein>
    <submittedName>
        <fullName evidence="2">Uncharacterized protein</fullName>
    </submittedName>
</protein>
<dbReference type="Proteomes" id="UP000046176">
    <property type="component" value="Unassembled WGS sequence"/>
</dbReference>
<sequence length="192" mass="21844">MHHCHLPLLRERHHGAGQASYADAGRRGHPPHQFNIHLALGRKSVWLRGPTSLSRRLRTRGQVQLRHHWKTSASSIRYATRRSSSCSPATSRWRPCWPCRSCRRTKISASLSYGRRACATMHTTFVASKTFSELVRRQFNPCLPLKFLSNPAFLDSSRDLARFLLFLSSSGSCGNNRQDKATSHRQGKMHGQ</sequence>
<evidence type="ECO:0000313" key="4">
    <source>
        <dbReference type="Proteomes" id="UP000039660"/>
    </source>
</evidence>
<evidence type="ECO:0000256" key="1">
    <source>
        <dbReference type="SAM" id="MobiDB-lite"/>
    </source>
</evidence>
<dbReference type="EMBL" id="CCRH01000032">
    <property type="protein sequence ID" value="CDZ41439.1"/>
    <property type="molecule type" value="Genomic_DNA"/>
</dbReference>
<evidence type="ECO:0000313" key="3">
    <source>
        <dbReference type="EMBL" id="CDZ53437.1"/>
    </source>
</evidence>
<gene>
    <name evidence="2" type="ORF">NGAL_HAMBI1145_58950</name>
    <name evidence="3" type="ORF">NGAL_HAMBI1189_49890</name>
</gene>
<reference evidence="4 5" key="1">
    <citation type="submission" date="2014-08" db="EMBL/GenBank/DDBJ databases">
        <authorList>
            <person name="Chen Y.-H."/>
        </authorList>
    </citation>
    <scope>NUCLEOTIDE SEQUENCE [LARGE SCALE GENOMIC DNA]</scope>
</reference>
<evidence type="ECO:0000313" key="5">
    <source>
        <dbReference type="Proteomes" id="UP000046176"/>
    </source>
</evidence>
<evidence type="ECO:0000313" key="2">
    <source>
        <dbReference type="EMBL" id="CDZ41439.1"/>
    </source>
</evidence>
<dbReference type="AlphaFoldDB" id="A0A0T7G2F8"/>
<name>A0A0T7G2F8_NEOGA</name>
<feature type="compositionally biased region" description="Basic residues" evidence="1">
    <location>
        <begin position="183"/>
        <end position="192"/>
    </location>
</feature>
<dbReference type="Proteomes" id="UP000039660">
    <property type="component" value="Unassembled WGS sequence"/>
</dbReference>
<proteinExistence type="predicted"/>
<accession>A0A0T7G2F8</accession>
<feature type="region of interest" description="Disordered" evidence="1">
    <location>
        <begin position="173"/>
        <end position="192"/>
    </location>
</feature>